<reference evidence="3" key="1">
    <citation type="journal article" date="2019" name="bioRxiv">
        <title>The Genome of the Zebra Mussel, Dreissena polymorpha: A Resource for Invasive Species Research.</title>
        <authorList>
            <person name="McCartney M.A."/>
            <person name="Auch B."/>
            <person name="Kono T."/>
            <person name="Mallez S."/>
            <person name="Zhang Y."/>
            <person name="Obille A."/>
            <person name="Becker A."/>
            <person name="Abrahante J.E."/>
            <person name="Garbe J."/>
            <person name="Badalamenti J.P."/>
            <person name="Herman A."/>
            <person name="Mangelson H."/>
            <person name="Liachko I."/>
            <person name="Sullivan S."/>
            <person name="Sone E.D."/>
            <person name="Koren S."/>
            <person name="Silverstein K.A.T."/>
            <person name="Beckman K.B."/>
            <person name="Gohl D.M."/>
        </authorList>
    </citation>
    <scope>NUCLEOTIDE SEQUENCE</scope>
    <source>
        <strain evidence="3">Duluth1</strain>
        <tissue evidence="3">Whole animal</tissue>
    </source>
</reference>
<comment type="caution">
    <text evidence="3">The sequence shown here is derived from an EMBL/GenBank/DDBJ whole genome shotgun (WGS) entry which is preliminary data.</text>
</comment>
<dbReference type="SUPFAM" id="SSF52540">
    <property type="entry name" value="P-loop containing nucleoside triphosphate hydrolases"/>
    <property type="match status" value="1"/>
</dbReference>
<dbReference type="Pfam" id="PF07534">
    <property type="entry name" value="TLD"/>
    <property type="match status" value="1"/>
</dbReference>
<dbReference type="PANTHER" id="PTHR14241">
    <property type="entry name" value="INTERFERON-INDUCED PROTEIN 44"/>
    <property type="match status" value="1"/>
</dbReference>
<name>A0A9D4GHB5_DREPO</name>
<dbReference type="EMBL" id="JAIWYP010000005">
    <property type="protein sequence ID" value="KAH3817366.1"/>
    <property type="molecule type" value="Genomic_DNA"/>
</dbReference>
<evidence type="ECO:0000313" key="3">
    <source>
        <dbReference type="EMBL" id="KAH3817366.1"/>
    </source>
</evidence>
<dbReference type="InterPro" id="IPR006571">
    <property type="entry name" value="TLDc_dom"/>
</dbReference>
<dbReference type="Proteomes" id="UP000828390">
    <property type="component" value="Unassembled WGS sequence"/>
</dbReference>
<dbReference type="Gene3D" id="3.40.50.300">
    <property type="entry name" value="P-loop containing nucleotide triphosphate hydrolases"/>
    <property type="match status" value="1"/>
</dbReference>
<sequence length="477" mass="52925">MTGQFNDKYMDQLESWIGTGPKIFTLLYQITRDGCNATTFHQKCENQGPTVTVLYNQQGSVYGGYGSSSWISSSGSYIKDSNAFLFQLKYSGTDQCIKFPVTKADSAMYALSSYGPIFGAGHDLVTFKDTVNSSGCYFALNGSTNFGISFNNQGLTIDKIINNNLNVTELEVYSITDGHRKNTPTQLHQPWRNNPEWNDKVKYLEKLTEYIVAFKPSGKLGLSDVRILMLGPVGTGKSSFCNTINSVFKGRISQSAPCGVATSGITIAYTPYEVNVRSGAPLNFRLCDTRGLEVNQSIDSFECNYLLDGNIPDFYQFNPVAPINPDHPLFVHQPKCAEKIHCALFVIDASTMSDIPQKLVDKMHSFQKLVNLKGIPQAVLLTKVDLVCQDVASNITNVFTSKKIEAAVDKASNLLGVPRNHVLPVKNYEHEVQLDDNISILALQALNHMLRVADDYIQVLQLKMKARNVSKENADEW</sequence>
<organism evidence="3 4">
    <name type="scientific">Dreissena polymorpha</name>
    <name type="common">Zebra mussel</name>
    <name type="synonym">Mytilus polymorpha</name>
    <dbReference type="NCBI Taxonomy" id="45954"/>
    <lineage>
        <taxon>Eukaryota</taxon>
        <taxon>Metazoa</taxon>
        <taxon>Spiralia</taxon>
        <taxon>Lophotrochozoa</taxon>
        <taxon>Mollusca</taxon>
        <taxon>Bivalvia</taxon>
        <taxon>Autobranchia</taxon>
        <taxon>Heteroconchia</taxon>
        <taxon>Euheterodonta</taxon>
        <taxon>Imparidentia</taxon>
        <taxon>Neoheterodontei</taxon>
        <taxon>Myida</taxon>
        <taxon>Dreissenoidea</taxon>
        <taxon>Dreissenidae</taxon>
        <taxon>Dreissena</taxon>
    </lineage>
</organism>
<comment type="similarity">
    <text evidence="1">Belongs to the IFI44 family.</text>
</comment>
<dbReference type="CDD" id="cd00882">
    <property type="entry name" value="Ras_like_GTPase"/>
    <property type="match status" value="1"/>
</dbReference>
<evidence type="ECO:0000256" key="1">
    <source>
        <dbReference type="ARBA" id="ARBA00009243"/>
    </source>
</evidence>
<gene>
    <name evidence="3" type="ORF">DPMN_118899</name>
</gene>
<keyword evidence="4" id="KW-1185">Reference proteome</keyword>
<dbReference type="PANTHER" id="PTHR14241:SF32">
    <property type="entry name" value="VWFA DOMAIN-CONTAINING PROTEIN-RELATED"/>
    <property type="match status" value="1"/>
</dbReference>
<protein>
    <recommendedName>
        <fullName evidence="2">TLDc domain-containing protein</fullName>
    </recommendedName>
</protein>
<evidence type="ECO:0000313" key="4">
    <source>
        <dbReference type="Proteomes" id="UP000828390"/>
    </source>
</evidence>
<feature type="domain" description="TLDc" evidence="2">
    <location>
        <begin position="1"/>
        <end position="176"/>
    </location>
</feature>
<dbReference type="AlphaFoldDB" id="A0A9D4GHB5"/>
<proteinExistence type="inferred from homology"/>
<reference evidence="3" key="2">
    <citation type="submission" date="2020-11" db="EMBL/GenBank/DDBJ databases">
        <authorList>
            <person name="McCartney M.A."/>
            <person name="Auch B."/>
            <person name="Kono T."/>
            <person name="Mallez S."/>
            <person name="Becker A."/>
            <person name="Gohl D.M."/>
            <person name="Silverstein K.A.T."/>
            <person name="Koren S."/>
            <person name="Bechman K.B."/>
            <person name="Herman A."/>
            <person name="Abrahante J.E."/>
            <person name="Garbe J."/>
        </authorList>
    </citation>
    <scope>NUCLEOTIDE SEQUENCE</scope>
    <source>
        <strain evidence="3">Duluth1</strain>
        <tissue evidence="3">Whole animal</tissue>
    </source>
</reference>
<dbReference type="InterPro" id="IPR027417">
    <property type="entry name" value="P-loop_NTPase"/>
</dbReference>
<dbReference type="PROSITE" id="PS51886">
    <property type="entry name" value="TLDC"/>
    <property type="match status" value="1"/>
</dbReference>
<evidence type="ECO:0000259" key="2">
    <source>
        <dbReference type="PROSITE" id="PS51886"/>
    </source>
</evidence>
<dbReference type="SMART" id="SM00584">
    <property type="entry name" value="TLDc"/>
    <property type="match status" value="1"/>
</dbReference>
<dbReference type="OrthoDB" id="9984961at2759"/>
<accession>A0A9D4GHB5</accession>